<feature type="region of interest" description="Disordered" evidence="1">
    <location>
        <begin position="1"/>
        <end position="74"/>
    </location>
</feature>
<sequence>MSRGKRLALTPGPSPAGGRGEQTGSNHGYNSAGREGAGVGRMYRGDFLDRASKQRCRGKYRKPVPSPACGRGLG</sequence>
<evidence type="ECO:0000313" key="2">
    <source>
        <dbReference type="EMBL" id="SOY50145.1"/>
    </source>
</evidence>
<dbReference type="AlphaFoldDB" id="A0A975WZQ0"/>
<dbReference type="Proteomes" id="UP000256780">
    <property type="component" value="Chromosome CBM2587_a"/>
</dbReference>
<dbReference type="EMBL" id="OFSQ01000012">
    <property type="protein sequence ID" value="SOY50145.1"/>
    <property type="molecule type" value="Genomic_DNA"/>
</dbReference>
<comment type="caution">
    <text evidence="2">The sequence shown here is derived from an EMBL/GenBank/DDBJ whole genome shotgun (WGS) entry which is preliminary data.</text>
</comment>
<proteinExistence type="predicted"/>
<evidence type="ECO:0000256" key="1">
    <source>
        <dbReference type="SAM" id="MobiDB-lite"/>
    </source>
</evidence>
<gene>
    <name evidence="2" type="ORF">CBM2587_A20276</name>
</gene>
<feature type="compositionally biased region" description="Basic residues" evidence="1">
    <location>
        <begin position="53"/>
        <end position="62"/>
    </location>
</feature>
<reference evidence="2 3" key="1">
    <citation type="submission" date="2018-01" db="EMBL/GenBank/DDBJ databases">
        <authorList>
            <person name="Clerissi C."/>
        </authorList>
    </citation>
    <scope>NUCLEOTIDE SEQUENCE [LARGE SCALE GENOMIC DNA]</scope>
    <source>
        <strain evidence="2">Cupriavidus sp. LMG 19464</strain>
    </source>
</reference>
<protein>
    <submittedName>
        <fullName evidence="2">Uncharacterized protein</fullName>
    </submittedName>
</protein>
<evidence type="ECO:0000313" key="3">
    <source>
        <dbReference type="Proteomes" id="UP000256780"/>
    </source>
</evidence>
<feature type="compositionally biased region" description="Basic and acidic residues" evidence="1">
    <location>
        <begin position="43"/>
        <end position="52"/>
    </location>
</feature>
<name>A0A975WZQ0_9BURK</name>
<organism evidence="2 3">
    <name type="scientific">Cupriavidus taiwanensis</name>
    <dbReference type="NCBI Taxonomy" id="164546"/>
    <lineage>
        <taxon>Bacteria</taxon>
        <taxon>Pseudomonadati</taxon>
        <taxon>Pseudomonadota</taxon>
        <taxon>Betaproteobacteria</taxon>
        <taxon>Burkholderiales</taxon>
        <taxon>Burkholderiaceae</taxon>
        <taxon>Cupriavidus</taxon>
    </lineage>
</organism>
<accession>A0A975WZQ0</accession>